<evidence type="ECO:0000256" key="10">
    <source>
        <dbReference type="ARBA" id="ARBA00023180"/>
    </source>
</evidence>
<keyword evidence="9 11" id="KW-0472">Membrane</keyword>
<evidence type="ECO:0000256" key="2">
    <source>
        <dbReference type="ARBA" id="ARBA00004115"/>
    </source>
</evidence>
<comment type="subunit">
    <text evidence="11">Heterotetramer of TRAP-alpha, TRAP-beta, TRAP-delta and TRAP-gamma.</text>
</comment>
<dbReference type="PIRSF" id="PIRSF016400">
    <property type="entry name" value="TRAP_beta"/>
    <property type="match status" value="1"/>
</dbReference>
<evidence type="ECO:0000256" key="4">
    <source>
        <dbReference type="ARBA" id="ARBA00021110"/>
    </source>
</evidence>
<dbReference type="GO" id="GO:0005789">
    <property type="term" value="C:endoplasmic reticulum membrane"/>
    <property type="evidence" value="ECO:0007669"/>
    <property type="project" value="UniProtKB-SubCell"/>
</dbReference>
<keyword evidence="5 12" id="KW-0812">Transmembrane</keyword>
<feature type="transmembrane region" description="Helical" evidence="12">
    <location>
        <begin position="159"/>
        <end position="177"/>
    </location>
</feature>
<evidence type="ECO:0000313" key="15">
    <source>
        <dbReference type="Proteomes" id="UP000276133"/>
    </source>
</evidence>
<evidence type="ECO:0000256" key="12">
    <source>
        <dbReference type="SAM" id="Phobius"/>
    </source>
</evidence>
<keyword evidence="6 13" id="KW-0732">Signal</keyword>
<organism evidence="14 15">
    <name type="scientific">Brachionus plicatilis</name>
    <name type="common">Marine rotifer</name>
    <name type="synonym">Brachionus muelleri</name>
    <dbReference type="NCBI Taxonomy" id="10195"/>
    <lineage>
        <taxon>Eukaryota</taxon>
        <taxon>Metazoa</taxon>
        <taxon>Spiralia</taxon>
        <taxon>Gnathifera</taxon>
        <taxon>Rotifera</taxon>
        <taxon>Eurotatoria</taxon>
        <taxon>Monogononta</taxon>
        <taxon>Pseudotrocha</taxon>
        <taxon>Ploima</taxon>
        <taxon>Brachionidae</taxon>
        <taxon>Brachionus</taxon>
    </lineage>
</organism>
<dbReference type="Pfam" id="PF05753">
    <property type="entry name" value="TRAP_beta"/>
    <property type="match status" value="1"/>
</dbReference>
<evidence type="ECO:0000256" key="1">
    <source>
        <dbReference type="ARBA" id="ARBA00002838"/>
    </source>
</evidence>
<keyword evidence="15" id="KW-1185">Reference proteome</keyword>
<feature type="signal peptide" evidence="13">
    <location>
        <begin position="1"/>
        <end position="18"/>
    </location>
</feature>
<dbReference type="OrthoDB" id="5860827at2759"/>
<evidence type="ECO:0000256" key="11">
    <source>
        <dbReference type="PIRNR" id="PIRNR016400"/>
    </source>
</evidence>
<dbReference type="EMBL" id="REGN01002961">
    <property type="protein sequence ID" value="RNA25209.1"/>
    <property type="molecule type" value="Genomic_DNA"/>
</dbReference>
<dbReference type="PANTHER" id="PTHR12861:SF3">
    <property type="entry name" value="TRANSLOCON-ASSOCIATED PROTEIN SUBUNIT BETA"/>
    <property type="match status" value="1"/>
</dbReference>
<keyword evidence="8 12" id="KW-1133">Transmembrane helix</keyword>
<evidence type="ECO:0000256" key="6">
    <source>
        <dbReference type="ARBA" id="ARBA00022729"/>
    </source>
</evidence>
<evidence type="ECO:0000313" key="14">
    <source>
        <dbReference type="EMBL" id="RNA25209.1"/>
    </source>
</evidence>
<reference evidence="14 15" key="1">
    <citation type="journal article" date="2018" name="Sci. Rep.">
        <title>Genomic signatures of local adaptation to the degree of environmental predictability in rotifers.</title>
        <authorList>
            <person name="Franch-Gras L."/>
            <person name="Hahn C."/>
            <person name="Garcia-Roger E.M."/>
            <person name="Carmona M.J."/>
            <person name="Serra M."/>
            <person name="Gomez A."/>
        </authorList>
    </citation>
    <scope>NUCLEOTIDE SEQUENCE [LARGE SCALE GENOMIC DNA]</scope>
    <source>
        <strain evidence="14">HYR1</strain>
    </source>
</reference>
<comment type="caution">
    <text evidence="14">The sequence shown here is derived from an EMBL/GenBank/DDBJ whole genome shotgun (WGS) entry which is preliminary data.</text>
</comment>
<keyword evidence="7 11" id="KW-0256">Endoplasmic reticulum</keyword>
<evidence type="ECO:0000256" key="3">
    <source>
        <dbReference type="ARBA" id="ARBA00005610"/>
    </source>
</evidence>
<protein>
    <recommendedName>
        <fullName evidence="4 11">Translocon-associated protein subunit beta</fullName>
        <shortName evidence="11">TRAP-beta</shortName>
    </recommendedName>
    <alternativeName>
        <fullName evidence="11">Signal sequence receptor subunit beta</fullName>
    </alternativeName>
</protein>
<accession>A0A3M7RP02</accession>
<name>A0A3M7RP02_BRAPC</name>
<gene>
    <name evidence="14" type="ORF">BpHYR1_026859</name>
</gene>
<evidence type="ECO:0000256" key="9">
    <source>
        <dbReference type="ARBA" id="ARBA00023136"/>
    </source>
</evidence>
<evidence type="ECO:0000256" key="7">
    <source>
        <dbReference type="ARBA" id="ARBA00022824"/>
    </source>
</evidence>
<sequence>MKCVIFLICALLANFVYSETVVADELEDAKLLIAKNVLNNYIVEGLNLTIKYTIHNIGSSPALNVKLQDENFPAEYFEYASGFNVAQWGRIPPKSNVDHVVVVSPKLPGMFNLTSAVVTYLPSEKASKVQTGYSTELGEVYIQKLSDYNRRYASQTINWILFIIIASPSILIPYFLWNSSKSKYQKSKKLKKSN</sequence>
<keyword evidence="10" id="KW-0325">Glycoprotein</keyword>
<comment type="similarity">
    <text evidence="3 11">Belongs to the TRAP-beta family.</text>
</comment>
<evidence type="ECO:0000256" key="8">
    <source>
        <dbReference type="ARBA" id="ARBA00022989"/>
    </source>
</evidence>
<proteinExistence type="inferred from homology"/>
<dbReference type="AlphaFoldDB" id="A0A3M7RP02"/>
<evidence type="ECO:0000256" key="5">
    <source>
        <dbReference type="ARBA" id="ARBA00022692"/>
    </source>
</evidence>
<dbReference type="InterPro" id="IPR008856">
    <property type="entry name" value="TRAP_beta"/>
</dbReference>
<dbReference type="Proteomes" id="UP000276133">
    <property type="component" value="Unassembled WGS sequence"/>
</dbReference>
<evidence type="ECO:0000256" key="13">
    <source>
        <dbReference type="SAM" id="SignalP"/>
    </source>
</evidence>
<dbReference type="STRING" id="10195.A0A3M7RP02"/>
<comment type="subcellular location">
    <subcellularLocation>
        <location evidence="2">Endoplasmic reticulum membrane</location>
        <topology evidence="2">Single-pass type I membrane protein</topology>
    </subcellularLocation>
</comment>
<comment type="function">
    <text evidence="1 11">TRAP proteins are part of a complex whose function is to bind calcium to the ER membrane and thereby regulate the retention of ER resident proteins.</text>
</comment>
<feature type="chain" id="PRO_5018270432" description="Translocon-associated protein subunit beta" evidence="13">
    <location>
        <begin position="19"/>
        <end position="194"/>
    </location>
</feature>
<dbReference type="PANTHER" id="PTHR12861">
    <property type="entry name" value="TRANSLOCON-ASSOCIATED PROTEIN, BETA SUBUNIT PRECURSOR TRAP-BETA SIGNAL SEQUENCE RECEPTOR BETA SUBUNIT"/>
    <property type="match status" value="1"/>
</dbReference>